<dbReference type="AlphaFoldDB" id="A0A502FT68"/>
<evidence type="ECO:0000313" key="2">
    <source>
        <dbReference type="EMBL" id="TPG52611.1"/>
    </source>
</evidence>
<dbReference type="EMBL" id="RCZC01000003">
    <property type="protein sequence ID" value="TPG52611.1"/>
    <property type="molecule type" value="Genomic_DNA"/>
</dbReference>
<proteinExistence type="predicted"/>
<keyword evidence="3" id="KW-1185">Reference proteome</keyword>
<keyword evidence="1" id="KW-1133">Transmembrane helix</keyword>
<protein>
    <submittedName>
        <fullName evidence="2">Uncharacterized protein</fullName>
    </submittedName>
</protein>
<comment type="caution">
    <text evidence="2">The sequence shown here is derived from an EMBL/GenBank/DDBJ whole genome shotgun (WGS) entry which is preliminary data.</text>
</comment>
<gene>
    <name evidence="2" type="ORF">EAH76_12005</name>
</gene>
<evidence type="ECO:0000256" key="1">
    <source>
        <dbReference type="SAM" id="Phobius"/>
    </source>
</evidence>
<keyword evidence="1" id="KW-0472">Membrane</keyword>
<sequence>MREPLTLARFQELANVYGGVIARWPEEHRDAAMAMAVQPAARDVLADASALDAELDTWRVSPAALSLRARVIADAPVPIRKIAARAKLWWSGVGIAAALAGATAGTAAVAFVAPIDAPTDSGTSFGDVAGPGS</sequence>
<accession>A0A502FT68</accession>
<name>A0A502FT68_9SPHN</name>
<feature type="transmembrane region" description="Helical" evidence="1">
    <location>
        <begin position="88"/>
        <end position="113"/>
    </location>
</feature>
<reference evidence="2 3" key="1">
    <citation type="journal article" date="2019" name="Environ. Microbiol.">
        <title>Species interactions and distinct microbial communities in high Arctic permafrost affected cryosols are associated with the CH4 and CO2 gas fluxes.</title>
        <authorList>
            <person name="Altshuler I."/>
            <person name="Hamel J."/>
            <person name="Turney S."/>
            <person name="Magnuson E."/>
            <person name="Levesque R."/>
            <person name="Greer C."/>
            <person name="Whyte L.G."/>
        </authorList>
    </citation>
    <scope>NUCLEOTIDE SEQUENCE [LARGE SCALE GENOMIC DNA]</scope>
    <source>
        <strain evidence="2 3">E6.1</strain>
    </source>
</reference>
<dbReference type="RefSeq" id="WP_140850527.1">
    <property type="nucleotide sequence ID" value="NZ_RCZC01000003.1"/>
</dbReference>
<keyword evidence="1" id="KW-0812">Transmembrane</keyword>
<organism evidence="2 3">
    <name type="scientific">Sphingomonas glacialis</name>
    <dbReference type="NCBI Taxonomy" id="658225"/>
    <lineage>
        <taxon>Bacteria</taxon>
        <taxon>Pseudomonadati</taxon>
        <taxon>Pseudomonadota</taxon>
        <taxon>Alphaproteobacteria</taxon>
        <taxon>Sphingomonadales</taxon>
        <taxon>Sphingomonadaceae</taxon>
        <taxon>Sphingomonas</taxon>
    </lineage>
</organism>
<dbReference type="Proteomes" id="UP000319931">
    <property type="component" value="Unassembled WGS sequence"/>
</dbReference>
<evidence type="ECO:0000313" key="3">
    <source>
        <dbReference type="Proteomes" id="UP000319931"/>
    </source>
</evidence>
<dbReference type="OrthoDB" id="7632164at2"/>